<evidence type="ECO:0000256" key="5">
    <source>
        <dbReference type="ARBA" id="ARBA00013189"/>
    </source>
</evidence>
<accession>A0A3D8J4T7</accession>
<dbReference type="GO" id="GO:0003978">
    <property type="term" value="F:UDP-glucose 4-epimerase activity"/>
    <property type="evidence" value="ECO:0007669"/>
    <property type="project" value="UniProtKB-UniRule"/>
</dbReference>
<evidence type="ECO:0000256" key="7">
    <source>
        <dbReference type="ARBA" id="ARBA00023027"/>
    </source>
</evidence>
<reference evidence="12 13" key="1">
    <citation type="submission" date="2018-04" db="EMBL/GenBank/DDBJ databases">
        <title>Novel Campyloabacter and Helicobacter Species and Strains.</title>
        <authorList>
            <person name="Mannion A.J."/>
            <person name="Shen Z."/>
            <person name="Fox J.G."/>
        </authorList>
    </citation>
    <scope>NUCLEOTIDE SEQUENCE [LARGE SCALE GENOMIC DNA]</scope>
    <source>
        <strain evidence="12 13">MIT 04-9362</strain>
    </source>
</reference>
<keyword evidence="9 10" id="KW-0119">Carbohydrate metabolism</keyword>
<comment type="subunit">
    <text evidence="10">Homodimer.</text>
</comment>
<protein>
    <recommendedName>
        <fullName evidence="6 10">UDP-glucose 4-epimerase</fullName>
        <ecNumber evidence="5 10">5.1.3.2</ecNumber>
    </recommendedName>
</protein>
<sequence length="347" mass="39963">MGYILVTGGCGYIGSHTIFEFLENTQNKIIIIDNLSTGFLQNFNFLESKFKDRIEFIKCDLSERQKLEEIFKNKKIECILHFAASLIVEESTKNPLLYYQNNTMNTTNLIELCIKYQIKNFIFSSTAAVYGEPYGEFESIDENFMLAPINPYGSSKMMSEKILEDTAKIYDFNYIALRYFNVAGANIKNKDLNLYGGLGQRSKNATHLIKIAIECAVKKREKMGIFGNDYNTRDGTCIRDYIHINDLASAHLSAFDYLLQNKKSNIFNVGYARGYSVAEVIKAVKDITKQDFLVENQPRRNGDPAKLIANNKKILKHTNWKPKYDDLEIIIQTAYDWEKYLKFSENV</sequence>
<dbReference type="InterPro" id="IPR005886">
    <property type="entry name" value="UDP_G4E"/>
</dbReference>
<dbReference type="Proteomes" id="UP000256695">
    <property type="component" value="Unassembled WGS sequence"/>
</dbReference>
<gene>
    <name evidence="12" type="primary">galE</name>
    <name evidence="12" type="ORF">CQA57_06880</name>
</gene>
<evidence type="ECO:0000259" key="11">
    <source>
        <dbReference type="Pfam" id="PF16363"/>
    </source>
</evidence>
<evidence type="ECO:0000256" key="10">
    <source>
        <dbReference type="RuleBase" id="RU366046"/>
    </source>
</evidence>
<name>A0A3D8J4T7_9HELI</name>
<keyword evidence="8 10" id="KW-0413">Isomerase</keyword>
<dbReference type="PANTHER" id="PTHR43725">
    <property type="entry name" value="UDP-GLUCOSE 4-EPIMERASE"/>
    <property type="match status" value="1"/>
</dbReference>
<dbReference type="Gene3D" id="3.40.50.720">
    <property type="entry name" value="NAD(P)-binding Rossmann-like Domain"/>
    <property type="match status" value="1"/>
</dbReference>
<dbReference type="AlphaFoldDB" id="A0A3D8J4T7"/>
<evidence type="ECO:0000256" key="3">
    <source>
        <dbReference type="ARBA" id="ARBA00004947"/>
    </source>
</evidence>
<dbReference type="GO" id="GO:0033499">
    <property type="term" value="P:galactose catabolic process via UDP-galactose, Leloir pathway"/>
    <property type="evidence" value="ECO:0007669"/>
    <property type="project" value="TreeGrafter"/>
</dbReference>
<dbReference type="PANTHER" id="PTHR43725:SF53">
    <property type="entry name" value="UDP-ARABINOSE 4-EPIMERASE 1"/>
    <property type="match status" value="1"/>
</dbReference>
<proteinExistence type="inferred from homology"/>
<dbReference type="InterPro" id="IPR036291">
    <property type="entry name" value="NAD(P)-bd_dom_sf"/>
</dbReference>
<dbReference type="EMBL" id="NXLX01000020">
    <property type="protein sequence ID" value="RDU72463.1"/>
    <property type="molecule type" value="Genomic_DNA"/>
</dbReference>
<evidence type="ECO:0000256" key="1">
    <source>
        <dbReference type="ARBA" id="ARBA00000083"/>
    </source>
</evidence>
<organism evidence="12 13">
    <name type="scientific">Helicobacter anseris</name>
    <dbReference type="NCBI Taxonomy" id="375926"/>
    <lineage>
        <taxon>Bacteria</taxon>
        <taxon>Pseudomonadati</taxon>
        <taxon>Campylobacterota</taxon>
        <taxon>Epsilonproteobacteria</taxon>
        <taxon>Campylobacterales</taxon>
        <taxon>Helicobacteraceae</taxon>
        <taxon>Helicobacter</taxon>
    </lineage>
</organism>
<dbReference type="UniPathway" id="UPA00214"/>
<dbReference type="OrthoDB" id="9801785at2"/>
<evidence type="ECO:0000313" key="13">
    <source>
        <dbReference type="Proteomes" id="UP000256695"/>
    </source>
</evidence>
<keyword evidence="13" id="KW-1185">Reference proteome</keyword>
<dbReference type="EC" id="5.1.3.2" evidence="5 10"/>
<comment type="cofactor">
    <cofactor evidence="2 10">
        <name>NAD(+)</name>
        <dbReference type="ChEBI" id="CHEBI:57540"/>
    </cofactor>
</comment>
<comment type="similarity">
    <text evidence="4 10">Belongs to the NAD(P)-dependent epimerase/dehydratase family.</text>
</comment>
<dbReference type="Gene3D" id="3.90.25.10">
    <property type="entry name" value="UDP-galactose 4-epimerase, domain 1"/>
    <property type="match status" value="1"/>
</dbReference>
<evidence type="ECO:0000256" key="4">
    <source>
        <dbReference type="ARBA" id="ARBA00007637"/>
    </source>
</evidence>
<dbReference type="RefSeq" id="WP_115579502.1">
    <property type="nucleotide sequence ID" value="NZ_NXLX01000020.1"/>
</dbReference>
<dbReference type="NCBIfam" id="TIGR01179">
    <property type="entry name" value="galE"/>
    <property type="match status" value="1"/>
</dbReference>
<evidence type="ECO:0000256" key="9">
    <source>
        <dbReference type="ARBA" id="ARBA00023277"/>
    </source>
</evidence>
<feature type="domain" description="NAD(P)-binding" evidence="11">
    <location>
        <begin position="5"/>
        <end position="328"/>
    </location>
</feature>
<comment type="caution">
    <text evidence="12">The sequence shown here is derived from an EMBL/GenBank/DDBJ whole genome shotgun (WGS) entry which is preliminary data.</text>
</comment>
<dbReference type="Pfam" id="PF16363">
    <property type="entry name" value="GDP_Man_Dehyd"/>
    <property type="match status" value="1"/>
</dbReference>
<dbReference type="SUPFAM" id="SSF51735">
    <property type="entry name" value="NAD(P)-binding Rossmann-fold domains"/>
    <property type="match status" value="1"/>
</dbReference>
<dbReference type="CDD" id="cd05247">
    <property type="entry name" value="UDP_G4E_1_SDR_e"/>
    <property type="match status" value="1"/>
</dbReference>
<keyword evidence="7 10" id="KW-0520">NAD</keyword>
<dbReference type="InterPro" id="IPR016040">
    <property type="entry name" value="NAD(P)-bd_dom"/>
</dbReference>
<comment type="pathway">
    <text evidence="3 10">Carbohydrate metabolism; galactose metabolism.</text>
</comment>
<evidence type="ECO:0000256" key="2">
    <source>
        <dbReference type="ARBA" id="ARBA00001911"/>
    </source>
</evidence>
<evidence type="ECO:0000313" key="12">
    <source>
        <dbReference type="EMBL" id="RDU72463.1"/>
    </source>
</evidence>
<evidence type="ECO:0000256" key="6">
    <source>
        <dbReference type="ARBA" id="ARBA00018569"/>
    </source>
</evidence>
<comment type="catalytic activity">
    <reaction evidence="1 10">
        <text>UDP-alpha-D-glucose = UDP-alpha-D-galactose</text>
        <dbReference type="Rhea" id="RHEA:22168"/>
        <dbReference type="ChEBI" id="CHEBI:58885"/>
        <dbReference type="ChEBI" id="CHEBI:66914"/>
        <dbReference type="EC" id="5.1.3.2"/>
    </reaction>
</comment>
<evidence type="ECO:0000256" key="8">
    <source>
        <dbReference type="ARBA" id="ARBA00023235"/>
    </source>
</evidence>